<evidence type="ECO:0000313" key="10">
    <source>
        <dbReference type="Proteomes" id="UP000076023"/>
    </source>
</evidence>
<keyword evidence="9" id="KW-0670">Pyruvate</keyword>
<evidence type="ECO:0000256" key="1">
    <source>
        <dbReference type="ARBA" id="ARBA00001966"/>
    </source>
</evidence>
<evidence type="ECO:0000256" key="7">
    <source>
        <dbReference type="SAM" id="MobiDB-lite"/>
    </source>
</evidence>
<reference evidence="10" key="1">
    <citation type="journal article" date="2017" name="Genome Announc.">
        <title>Draft Genome Sequence of Terrimicrobium sacchariphilum NM-5T, a Facultative Anaerobic Soil Bacterium of the Class Spartobacteria.</title>
        <authorList>
            <person name="Qiu Y.L."/>
            <person name="Tourlousse D.M."/>
            <person name="Matsuura N."/>
            <person name="Ohashi A."/>
            <person name="Sekiguchi Y."/>
        </authorList>
    </citation>
    <scope>NUCLEOTIDE SEQUENCE [LARGE SCALE GENOMIC DNA]</scope>
    <source>
        <strain evidence="10">NM-5</strain>
    </source>
</reference>
<organism evidence="9 10">
    <name type="scientific">Terrimicrobium sacchariphilum</name>
    <dbReference type="NCBI Taxonomy" id="690879"/>
    <lineage>
        <taxon>Bacteria</taxon>
        <taxon>Pseudomonadati</taxon>
        <taxon>Verrucomicrobiota</taxon>
        <taxon>Terrimicrobiia</taxon>
        <taxon>Terrimicrobiales</taxon>
        <taxon>Terrimicrobiaceae</taxon>
        <taxon>Terrimicrobium</taxon>
    </lineage>
</organism>
<evidence type="ECO:0000256" key="4">
    <source>
        <dbReference type="ARBA" id="ARBA00022723"/>
    </source>
</evidence>
<dbReference type="Proteomes" id="UP000076023">
    <property type="component" value="Unassembled WGS sequence"/>
</dbReference>
<gene>
    <name evidence="9" type="ORF">TSACC_2303</name>
</gene>
<dbReference type="InParanoid" id="A0A146G510"/>
<comment type="caution">
    <text evidence="9">The sequence shown here is derived from an EMBL/GenBank/DDBJ whole genome shotgun (WGS) entry which is preliminary data.</text>
</comment>
<evidence type="ECO:0000256" key="3">
    <source>
        <dbReference type="ARBA" id="ARBA00022691"/>
    </source>
</evidence>
<dbReference type="GO" id="GO:0016829">
    <property type="term" value="F:lyase activity"/>
    <property type="evidence" value="ECO:0007669"/>
    <property type="project" value="UniProtKB-KW"/>
</dbReference>
<dbReference type="FunCoup" id="A0A146G510">
    <property type="interactions" value="25"/>
</dbReference>
<dbReference type="EMBL" id="BDCO01000002">
    <property type="protein sequence ID" value="GAT31908.1"/>
    <property type="molecule type" value="Genomic_DNA"/>
</dbReference>
<feature type="compositionally biased region" description="Basic and acidic residues" evidence="7">
    <location>
        <begin position="230"/>
        <end position="244"/>
    </location>
</feature>
<dbReference type="PANTHER" id="PTHR30352:SF13">
    <property type="entry name" value="GLYCYL-RADICAL ENZYME ACTIVATING ENZYME YJJW-RELATED"/>
    <property type="match status" value="1"/>
</dbReference>
<keyword evidence="10" id="KW-1185">Reference proteome</keyword>
<feature type="domain" description="Radical SAM core" evidence="8">
    <location>
        <begin position="24"/>
        <end position="239"/>
    </location>
</feature>
<dbReference type="SFLD" id="SFLDS00029">
    <property type="entry name" value="Radical_SAM"/>
    <property type="match status" value="1"/>
</dbReference>
<evidence type="ECO:0000256" key="6">
    <source>
        <dbReference type="ARBA" id="ARBA00023014"/>
    </source>
</evidence>
<accession>A0A146G510</accession>
<keyword evidence="4" id="KW-0479">Metal-binding</keyword>
<dbReference type="CDD" id="cd01335">
    <property type="entry name" value="Radical_SAM"/>
    <property type="match status" value="1"/>
</dbReference>
<evidence type="ECO:0000313" key="9">
    <source>
        <dbReference type="EMBL" id="GAT31908.1"/>
    </source>
</evidence>
<comment type="cofactor">
    <cofactor evidence="1">
        <name>[4Fe-4S] cluster</name>
        <dbReference type="ChEBI" id="CHEBI:49883"/>
    </cofactor>
</comment>
<dbReference type="InterPro" id="IPR058240">
    <property type="entry name" value="rSAM_sf"/>
</dbReference>
<dbReference type="NCBIfam" id="TIGR02495">
    <property type="entry name" value="NrdG2"/>
    <property type="match status" value="1"/>
</dbReference>
<sequence>MKPLSTPPNVETLRVGGIVPFSTVDYPGWLSAVVFCQGCPWRCRYCHNAHLRRFRSGAVPWDHVVEFMDKRRGRLEAIVFSGGEPTAQPGIENACRTARALGFRVGLHTAGAYPEQLRRLIPLIDWVGLDVKAPFDARYDAVTGRKNSWKPARQSLDIILSAGVPYQLRTTVHRALLDQEALDDISSTLAQIGTQPTRWQTFRPQGCKDEELVNWAGEQAGEDSPEETLDEHHHEHHEEPELVE</sequence>
<proteinExistence type="predicted"/>
<dbReference type="PROSITE" id="PS51918">
    <property type="entry name" value="RADICAL_SAM"/>
    <property type="match status" value="1"/>
</dbReference>
<dbReference type="GO" id="GO:0046872">
    <property type="term" value="F:metal ion binding"/>
    <property type="evidence" value="ECO:0007669"/>
    <property type="project" value="UniProtKB-KW"/>
</dbReference>
<dbReference type="InterPro" id="IPR012840">
    <property type="entry name" value="NrdG2"/>
</dbReference>
<dbReference type="GO" id="GO:0051539">
    <property type="term" value="F:4 iron, 4 sulfur cluster binding"/>
    <property type="evidence" value="ECO:0007669"/>
    <property type="project" value="UniProtKB-KW"/>
</dbReference>
<dbReference type="PANTHER" id="PTHR30352">
    <property type="entry name" value="PYRUVATE FORMATE-LYASE-ACTIVATING ENZYME"/>
    <property type="match status" value="1"/>
</dbReference>
<keyword evidence="3" id="KW-0949">S-adenosyl-L-methionine</keyword>
<keyword evidence="9" id="KW-0456">Lyase</keyword>
<evidence type="ECO:0000256" key="5">
    <source>
        <dbReference type="ARBA" id="ARBA00023004"/>
    </source>
</evidence>
<dbReference type="AlphaFoldDB" id="A0A146G510"/>
<dbReference type="InterPro" id="IPR034457">
    <property type="entry name" value="Organic_radical-activating"/>
</dbReference>
<evidence type="ECO:0000259" key="8">
    <source>
        <dbReference type="PROSITE" id="PS51918"/>
    </source>
</evidence>
<dbReference type="SFLD" id="SFLDG01067">
    <property type="entry name" value="SPASM/twitch_domain_containing"/>
    <property type="match status" value="1"/>
</dbReference>
<dbReference type="SUPFAM" id="SSF102114">
    <property type="entry name" value="Radical SAM enzymes"/>
    <property type="match status" value="1"/>
</dbReference>
<feature type="region of interest" description="Disordered" evidence="7">
    <location>
        <begin position="216"/>
        <end position="244"/>
    </location>
</feature>
<dbReference type="Pfam" id="PF04055">
    <property type="entry name" value="Radical_SAM"/>
    <property type="match status" value="1"/>
</dbReference>
<keyword evidence="6" id="KW-0411">Iron-sulfur</keyword>
<name>A0A146G510_TERSA</name>
<keyword evidence="2" id="KW-0004">4Fe-4S</keyword>
<keyword evidence="5" id="KW-0408">Iron</keyword>
<dbReference type="RefSeq" id="WP_075077777.1">
    <property type="nucleotide sequence ID" value="NZ_BDCO01000002.1"/>
</dbReference>
<dbReference type="OrthoDB" id="9782387at2"/>
<feature type="compositionally biased region" description="Acidic residues" evidence="7">
    <location>
        <begin position="220"/>
        <end position="229"/>
    </location>
</feature>
<dbReference type="InterPro" id="IPR007197">
    <property type="entry name" value="rSAM"/>
</dbReference>
<dbReference type="InterPro" id="IPR013785">
    <property type="entry name" value="Aldolase_TIM"/>
</dbReference>
<dbReference type="STRING" id="690879.TSACC_2303"/>
<protein>
    <submittedName>
        <fullName evidence="9">Pyruvate formate lyase activating enzyme</fullName>
    </submittedName>
</protein>
<dbReference type="SFLD" id="SFLDG01094">
    <property type="entry name" value="Uncharacterised_Radical_SAM_Su"/>
    <property type="match status" value="1"/>
</dbReference>
<dbReference type="Gene3D" id="3.20.20.70">
    <property type="entry name" value="Aldolase class I"/>
    <property type="match status" value="1"/>
</dbReference>
<evidence type="ECO:0000256" key="2">
    <source>
        <dbReference type="ARBA" id="ARBA00022485"/>
    </source>
</evidence>